<organism evidence="1 2">
    <name type="scientific">Candidatus Buchananbacteria bacterium RIFCSPHIGHO2_01_FULL_39_14</name>
    <dbReference type="NCBI Taxonomy" id="1797532"/>
    <lineage>
        <taxon>Bacteria</taxon>
        <taxon>Candidatus Buchananiibacteriota</taxon>
    </lineage>
</organism>
<name>A0A1G1XXL9_9BACT</name>
<accession>A0A1G1XXL9</accession>
<dbReference type="EMBL" id="MHIB01000017">
    <property type="protein sequence ID" value="OGY44330.1"/>
    <property type="molecule type" value="Genomic_DNA"/>
</dbReference>
<dbReference type="Proteomes" id="UP000178930">
    <property type="component" value="Unassembled WGS sequence"/>
</dbReference>
<dbReference type="AlphaFoldDB" id="A0A1G1XXL9"/>
<sequence length="258" mass="30932">MEETNRRFLFFVVFFSLFFNLTFSVWAQKPKALADFSKTFSEKLAEQIWPNLWFELQRPTDPFRDEKFLATKAWEETRKRTQSVIGNAAKDAFGEESKKSPTYHRFRQQFENLDLKIAVYYSQPGGRETEEKLTLETSRQIAEVKRLNQKEQRTTVDLGLRFRTNPALYLRYQWLNNHNGQKLIHDWSWYPASNSFEYTIHNFIGELDCRLKYDYEHELIKFRLQDFPLSRNAFCSFSTSYGFSDDDFRVQIGIYGRF</sequence>
<evidence type="ECO:0000313" key="1">
    <source>
        <dbReference type="EMBL" id="OGY44330.1"/>
    </source>
</evidence>
<comment type="caution">
    <text evidence="1">The sequence shown here is derived from an EMBL/GenBank/DDBJ whole genome shotgun (WGS) entry which is preliminary data.</text>
</comment>
<protein>
    <submittedName>
        <fullName evidence="1">Uncharacterized protein</fullName>
    </submittedName>
</protein>
<proteinExistence type="predicted"/>
<evidence type="ECO:0000313" key="2">
    <source>
        <dbReference type="Proteomes" id="UP000178930"/>
    </source>
</evidence>
<gene>
    <name evidence="1" type="ORF">A2729_06125</name>
</gene>
<reference evidence="1 2" key="1">
    <citation type="journal article" date="2016" name="Nat. Commun.">
        <title>Thousands of microbial genomes shed light on interconnected biogeochemical processes in an aquifer system.</title>
        <authorList>
            <person name="Anantharaman K."/>
            <person name="Brown C.T."/>
            <person name="Hug L.A."/>
            <person name="Sharon I."/>
            <person name="Castelle C.J."/>
            <person name="Probst A.J."/>
            <person name="Thomas B.C."/>
            <person name="Singh A."/>
            <person name="Wilkins M.J."/>
            <person name="Karaoz U."/>
            <person name="Brodie E.L."/>
            <person name="Williams K.H."/>
            <person name="Hubbard S.S."/>
            <person name="Banfield J.F."/>
        </authorList>
    </citation>
    <scope>NUCLEOTIDE SEQUENCE [LARGE SCALE GENOMIC DNA]</scope>
</reference>